<feature type="transmembrane region" description="Helical" evidence="1">
    <location>
        <begin position="12"/>
        <end position="31"/>
    </location>
</feature>
<dbReference type="GO" id="GO:0044550">
    <property type="term" value="P:secondary metabolite biosynthetic process"/>
    <property type="evidence" value="ECO:0007669"/>
    <property type="project" value="UniProtKB-ARBA"/>
</dbReference>
<dbReference type="AlphaFoldDB" id="A0A835IMC7"/>
<gene>
    <name evidence="2" type="ORF">IFM89_011749</name>
</gene>
<dbReference type="SUPFAM" id="SSF48264">
    <property type="entry name" value="Cytochrome P450"/>
    <property type="match status" value="1"/>
</dbReference>
<organism evidence="2 3">
    <name type="scientific">Coptis chinensis</name>
    <dbReference type="NCBI Taxonomy" id="261450"/>
    <lineage>
        <taxon>Eukaryota</taxon>
        <taxon>Viridiplantae</taxon>
        <taxon>Streptophyta</taxon>
        <taxon>Embryophyta</taxon>
        <taxon>Tracheophyta</taxon>
        <taxon>Spermatophyta</taxon>
        <taxon>Magnoliopsida</taxon>
        <taxon>Ranunculales</taxon>
        <taxon>Ranunculaceae</taxon>
        <taxon>Coptidoideae</taxon>
        <taxon>Coptis</taxon>
    </lineage>
</organism>
<reference evidence="2 3" key="1">
    <citation type="submission" date="2020-10" db="EMBL/GenBank/DDBJ databases">
        <title>The Coptis chinensis genome and diversification of protoberbering-type alkaloids.</title>
        <authorList>
            <person name="Wang B."/>
            <person name="Shu S."/>
            <person name="Song C."/>
            <person name="Liu Y."/>
        </authorList>
    </citation>
    <scope>NUCLEOTIDE SEQUENCE [LARGE SCALE GENOMIC DNA]</scope>
    <source>
        <strain evidence="2">HL-2020</strain>
        <tissue evidence="2">Leaf</tissue>
    </source>
</reference>
<keyword evidence="3" id="KW-1185">Reference proteome</keyword>
<sequence>MTELSNQKDGFCTAFFMLLVALCVISWYHWLVKKPNKVNPPLPPGPSVIQQVGDLFSLRRDPISYLDKLSKRYGPIIKFKYGARLCIVISSASVAKEVFKDHDTIFANHDDSVVAYAGTWGGTDLGWAPHGEDWRMLRKICALEFLNFSRLDALYYHRRREVRSMVSQLYSNSCNSINIGDYIFSSMFNGVTNMLWGGTLEGEEMKHFNAEVLEALENFLALLNSLNISDLFPVLAVLDIQGLATRMKKINTWFDKKFNFIIGRSLDKKDQKETKDFLQALLHVKECGDQKSSFSTTHIKGLLMVISAHFCFHIFLFFCASL</sequence>
<proteinExistence type="predicted"/>
<dbReference type="GO" id="GO:0016705">
    <property type="term" value="F:oxidoreductase activity, acting on paired donors, with incorporation or reduction of molecular oxygen"/>
    <property type="evidence" value="ECO:0007669"/>
    <property type="project" value="InterPro"/>
</dbReference>
<dbReference type="OrthoDB" id="2789670at2759"/>
<keyword evidence="1" id="KW-0812">Transmembrane</keyword>
<dbReference type="EMBL" id="JADFTS010000002">
    <property type="protein sequence ID" value="KAF9620376.1"/>
    <property type="molecule type" value="Genomic_DNA"/>
</dbReference>
<evidence type="ECO:0008006" key="4">
    <source>
        <dbReference type="Google" id="ProtNLM"/>
    </source>
</evidence>
<name>A0A835IMC7_9MAGN</name>
<dbReference type="Pfam" id="PF00067">
    <property type="entry name" value="p450"/>
    <property type="match status" value="1"/>
</dbReference>
<comment type="caution">
    <text evidence="2">The sequence shown here is derived from an EMBL/GenBank/DDBJ whole genome shotgun (WGS) entry which is preliminary data.</text>
</comment>
<dbReference type="PANTHER" id="PTHR47951">
    <property type="entry name" value="OS08G0547900 PROTEIN"/>
    <property type="match status" value="1"/>
</dbReference>
<dbReference type="GO" id="GO:0004497">
    <property type="term" value="F:monooxygenase activity"/>
    <property type="evidence" value="ECO:0007669"/>
    <property type="project" value="InterPro"/>
</dbReference>
<accession>A0A835IMC7</accession>
<dbReference type="GO" id="GO:0020037">
    <property type="term" value="F:heme binding"/>
    <property type="evidence" value="ECO:0007669"/>
    <property type="project" value="InterPro"/>
</dbReference>
<dbReference type="Gene3D" id="1.10.630.10">
    <property type="entry name" value="Cytochrome P450"/>
    <property type="match status" value="1"/>
</dbReference>
<evidence type="ECO:0000313" key="3">
    <source>
        <dbReference type="Proteomes" id="UP000631114"/>
    </source>
</evidence>
<dbReference type="GO" id="GO:0005506">
    <property type="term" value="F:iron ion binding"/>
    <property type="evidence" value="ECO:0007669"/>
    <property type="project" value="InterPro"/>
</dbReference>
<dbReference type="InterPro" id="IPR036396">
    <property type="entry name" value="Cyt_P450_sf"/>
</dbReference>
<evidence type="ECO:0000256" key="1">
    <source>
        <dbReference type="SAM" id="Phobius"/>
    </source>
</evidence>
<dbReference type="Proteomes" id="UP000631114">
    <property type="component" value="Unassembled WGS sequence"/>
</dbReference>
<keyword evidence="1" id="KW-0472">Membrane</keyword>
<dbReference type="PANTHER" id="PTHR47951:SF7">
    <property type="entry name" value="FLAVONOID 3',5'-HYDROXYLASE-LIKE ISOFORM X1"/>
    <property type="match status" value="1"/>
</dbReference>
<protein>
    <recommendedName>
        <fullName evidence="4">Cytochrome P450</fullName>
    </recommendedName>
</protein>
<feature type="transmembrane region" description="Helical" evidence="1">
    <location>
        <begin position="301"/>
        <end position="320"/>
    </location>
</feature>
<dbReference type="InterPro" id="IPR001128">
    <property type="entry name" value="Cyt_P450"/>
</dbReference>
<keyword evidence="1" id="KW-1133">Transmembrane helix</keyword>
<evidence type="ECO:0000313" key="2">
    <source>
        <dbReference type="EMBL" id="KAF9620376.1"/>
    </source>
</evidence>